<comment type="caution">
    <text evidence="2">The sequence shown here is derived from an EMBL/GenBank/DDBJ whole genome shotgun (WGS) entry which is preliminary data.</text>
</comment>
<evidence type="ECO:0000313" key="2">
    <source>
        <dbReference type="EMBL" id="MPC81017.1"/>
    </source>
</evidence>
<dbReference type="Proteomes" id="UP000324222">
    <property type="component" value="Unassembled WGS sequence"/>
</dbReference>
<dbReference type="EMBL" id="VSRR010055683">
    <property type="protein sequence ID" value="MPC81017.1"/>
    <property type="molecule type" value="Genomic_DNA"/>
</dbReference>
<proteinExistence type="predicted"/>
<feature type="region of interest" description="Disordered" evidence="1">
    <location>
        <begin position="1"/>
        <end position="27"/>
    </location>
</feature>
<protein>
    <submittedName>
        <fullName evidence="2">Uncharacterized protein</fullName>
    </submittedName>
</protein>
<reference evidence="2 3" key="1">
    <citation type="submission" date="2019-05" db="EMBL/GenBank/DDBJ databases">
        <title>Another draft genome of Portunus trituberculatus and its Hox gene families provides insights of decapod evolution.</title>
        <authorList>
            <person name="Jeong J.-H."/>
            <person name="Song I."/>
            <person name="Kim S."/>
            <person name="Choi T."/>
            <person name="Kim D."/>
            <person name="Ryu S."/>
            <person name="Kim W."/>
        </authorList>
    </citation>
    <scope>NUCLEOTIDE SEQUENCE [LARGE SCALE GENOMIC DNA]</scope>
    <source>
        <tissue evidence="2">Muscle</tissue>
    </source>
</reference>
<name>A0A5B7IHI6_PORTR</name>
<keyword evidence="3" id="KW-1185">Reference proteome</keyword>
<sequence>MLPRQQHSALVVTQSQQTAPHTRQVSGDVAYAPPPFVLLTLTRLPYSYKCQIRHTLTLPTLGK</sequence>
<accession>A0A5B7IHI6</accession>
<feature type="compositionally biased region" description="Polar residues" evidence="1">
    <location>
        <begin position="1"/>
        <end position="25"/>
    </location>
</feature>
<evidence type="ECO:0000313" key="3">
    <source>
        <dbReference type="Proteomes" id="UP000324222"/>
    </source>
</evidence>
<dbReference type="AlphaFoldDB" id="A0A5B7IHI6"/>
<gene>
    <name evidence="2" type="ORF">E2C01_075617</name>
</gene>
<organism evidence="2 3">
    <name type="scientific">Portunus trituberculatus</name>
    <name type="common">Swimming crab</name>
    <name type="synonym">Neptunus trituberculatus</name>
    <dbReference type="NCBI Taxonomy" id="210409"/>
    <lineage>
        <taxon>Eukaryota</taxon>
        <taxon>Metazoa</taxon>
        <taxon>Ecdysozoa</taxon>
        <taxon>Arthropoda</taxon>
        <taxon>Crustacea</taxon>
        <taxon>Multicrustacea</taxon>
        <taxon>Malacostraca</taxon>
        <taxon>Eumalacostraca</taxon>
        <taxon>Eucarida</taxon>
        <taxon>Decapoda</taxon>
        <taxon>Pleocyemata</taxon>
        <taxon>Brachyura</taxon>
        <taxon>Eubrachyura</taxon>
        <taxon>Portunoidea</taxon>
        <taxon>Portunidae</taxon>
        <taxon>Portuninae</taxon>
        <taxon>Portunus</taxon>
    </lineage>
</organism>
<evidence type="ECO:0000256" key="1">
    <source>
        <dbReference type="SAM" id="MobiDB-lite"/>
    </source>
</evidence>